<protein>
    <submittedName>
        <fullName evidence="1">Fis family transcriptional regulator</fullName>
    </submittedName>
</protein>
<dbReference type="Proteomes" id="UP001629462">
    <property type="component" value="Unassembled WGS sequence"/>
</dbReference>
<dbReference type="RefSeq" id="WP_408163470.1">
    <property type="nucleotide sequence ID" value="NZ_JAQQDB010000040.1"/>
</dbReference>
<evidence type="ECO:0000313" key="2">
    <source>
        <dbReference type="Proteomes" id="UP001629462"/>
    </source>
</evidence>
<keyword evidence="2" id="KW-1185">Reference proteome</keyword>
<reference evidence="1 2" key="1">
    <citation type="journal article" date="2024" name="Chem. Sci.">
        <title>Discovery of megapolipeptins by genome mining of a Burkholderiales bacteria collection.</title>
        <authorList>
            <person name="Paulo B.S."/>
            <person name="Recchia M.J.J."/>
            <person name="Lee S."/>
            <person name="Fergusson C.H."/>
            <person name="Romanowski S.B."/>
            <person name="Hernandez A."/>
            <person name="Krull N."/>
            <person name="Liu D.Y."/>
            <person name="Cavanagh H."/>
            <person name="Bos A."/>
            <person name="Gray C.A."/>
            <person name="Murphy B.T."/>
            <person name="Linington R.G."/>
            <person name="Eustaquio A.S."/>
        </authorList>
    </citation>
    <scope>NUCLEOTIDE SEQUENCE [LARGE SCALE GENOMIC DNA]</scope>
    <source>
        <strain evidence="1 2">RL17-374-BIF-D</strain>
    </source>
</reference>
<proteinExistence type="predicted"/>
<dbReference type="EMBL" id="JAQQDB010000040">
    <property type="protein sequence ID" value="MFM0521823.1"/>
    <property type="molecule type" value="Genomic_DNA"/>
</dbReference>
<accession>A0ABW9CTK7</accession>
<organism evidence="1 2">
    <name type="scientific">Caballeronia jiangsuensis</name>
    <dbReference type="NCBI Taxonomy" id="1458357"/>
    <lineage>
        <taxon>Bacteria</taxon>
        <taxon>Pseudomonadati</taxon>
        <taxon>Pseudomonadota</taxon>
        <taxon>Betaproteobacteria</taxon>
        <taxon>Burkholderiales</taxon>
        <taxon>Burkholderiaceae</taxon>
        <taxon>Caballeronia</taxon>
    </lineage>
</organism>
<comment type="caution">
    <text evidence="1">The sequence shown here is derived from an EMBL/GenBank/DDBJ whole genome shotgun (WGS) entry which is preliminary data.</text>
</comment>
<gene>
    <name evidence="1" type="ORF">PQR08_30830</name>
</gene>
<evidence type="ECO:0000313" key="1">
    <source>
        <dbReference type="EMBL" id="MFM0521823.1"/>
    </source>
</evidence>
<name>A0ABW9CTK7_9BURK</name>
<sequence>MPVSKKRRSPKTPTRAQSKRFLLPMPRQEADALCLQSRIALESVRGGRAGSHETTILAHTVLLTSFLTEAGHGVLDLSFVRQVEEAVLAILDAGKATGEWNFDETFVQSLTTVINEYDRQMREVRFGQVLAATKRLDRMIASVRTAR</sequence>